<organism evidence="3 4">
    <name type="scientific">Lentibacillus amyloliquefaciens</name>
    <dbReference type="NCBI Taxonomy" id="1472767"/>
    <lineage>
        <taxon>Bacteria</taxon>
        <taxon>Bacillati</taxon>
        <taxon>Bacillota</taxon>
        <taxon>Bacilli</taxon>
        <taxon>Bacillales</taxon>
        <taxon>Bacillaceae</taxon>
        <taxon>Lentibacillus</taxon>
    </lineage>
</organism>
<evidence type="ECO:0000256" key="1">
    <source>
        <dbReference type="SAM" id="MobiDB-lite"/>
    </source>
</evidence>
<feature type="compositionally biased region" description="Basic and acidic residues" evidence="1">
    <location>
        <begin position="152"/>
        <end position="169"/>
    </location>
</feature>
<keyword evidence="4" id="KW-1185">Reference proteome</keyword>
<feature type="region of interest" description="Disordered" evidence="1">
    <location>
        <begin position="96"/>
        <end position="182"/>
    </location>
</feature>
<dbReference type="OrthoDB" id="5361545at2"/>
<dbReference type="KEGG" id="lao:AOX59_11515"/>
<evidence type="ECO:0000313" key="3">
    <source>
        <dbReference type="EMBL" id="ALX49157.1"/>
    </source>
</evidence>
<feature type="region of interest" description="Disordered" evidence="1">
    <location>
        <begin position="240"/>
        <end position="264"/>
    </location>
</feature>
<feature type="domain" description="PepSY" evidence="2">
    <location>
        <begin position="183"/>
        <end position="237"/>
    </location>
</feature>
<dbReference type="Pfam" id="PF03413">
    <property type="entry name" value="PepSY"/>
    <property type="match status" value="2"/>
</dbReference>
<dbReference type="Gene3D" id="3.10.450.40">
    <property type="match status" value="2"/>
</dbReference>
<protein>
    <recommendedName>
        <fullName evidence="2">PepSY domain-containing protein</fullName>
    </recommendedName>
</protein>
<dbReference type="RefSeq" id="WP_068445676.1">
    <property type="nucleotide sequence ID" value="NZ_CP013862.1"/>
</dbReference>
<dbReference type="InterPro" id="IPR025711">
    <property type="entry name" value="PepSY"/>
</dbReference>
<feature type="domain" description="PepSY" evidence="2">
    <location>
        <begin position="34"/>
        <end position="89"/>
    </location>
</feature>
<reference evidence="3 4" key="1">
    <citation type="submission" date="2016-01" db="EMBL/GenBank/DDBJ databases">
        <title>Complete genome sequence of strain Lentibacillus amyloliquefaciens LAM0015T isolated from saline sediment.</title>
        <authorList>
            <person name="Wang J.-L."/>
            <person name="He M.-X."/>
        </authorList>
    </citation>
    <scope>NUCLEOTIDE SEQUENCE [LARGE SCALE GENOMIC DNA]</scope>
    <source>
        <strain evidence="3 4">LAM0015</strain>
    </source>
</reference>
<dbReference type="AlphaFoldDB" id="A0A0U4FTG9"/>
<feature type="compositionally biased region" description="Low complexity" evidence="1">
    <location>
        <begin position="170"/>
        <end position="180"/>
    </location>
</feature>
<accession>A0A0U4FTG9</accession>
<dbReference type="EMBL" id="CP013862">
    <property type="protein sequence ID" value="ALX49157.1"/>
    <property type="molecule type" value="Genomic_DNA"/>
</dbReference>
<feature type="compositionally biased region" description="Basic and acidic residues" evidence="1">
    <location>
        <begin position="132"/>
        <end position="145"/>
    </location>
</feature>
<gene>
    <name evidence="3" type="ORF">AOX59_11515</name>
</gene>
<dbReference type="STRING" id="1472767.AOX59_11515"/>
<evidence type="ECO:0000313" key="4">
    <source>
        <dbReference type="Proteomes" id="UP000050331"/>
    </source>
</evidence>
<proteinExistence type="predicted"/>
<feature type="compositionally biased region" description="Polar residues" evidence="1">
    <location>
        <begin position="96"/>
        <end position="119"/>
    </location>
</feature>
<dbReference type="Proteomes" id="UP000050331">
    <property type="component" value="Chromosome"/>
</dbReference>
<sequence>MKKKIGIVLAVVLGVSALGLGVIQSSATEAAPKMDRKEIKETISAQYPGEITELELDKEGTRTVYEAEIEDNGKEYDIKLDGDTGEVLELDEKVAANNSNGQNKATNNENNAGQNESSQNNANKNADADGDDTNRNNDQKTRQNNDDNNNNSDDKNDDRMELKQNDNKDNNTNNNKSSKSAVISTAQAEKIAKNEFNGSIIKLELDEDDGRLVYEIEMKSKNNEADIEIDAYTGEIVVMEIDDNDDDDDRDDDRDNDDDDDERE</sequence>
<evidence type="ECO:0000259" key="2">
    <source>
        <dbReference type="Pfam" id="PF03413"/>
    </source>
</evidence>
<name>A0A0U4FTG9_9BACI</name>